<dbReference type="Gene3D" id="3.90.230.10">
    <property type="entry name" value="Creatinase/methionine aminopeptidase superfamily"/>
    <property type="match status" value="1"/>
</dbReference>
<evidence type="ECO:0000313" key="11">
    <source>
        <dbReference type="Proteomes" id="UP000321595"/>
    </source>
</evidence>
<feature type="domain" description="Peptidase M24" evidence="9">
    <location>
        <begin position="84"/>
        <end position="310"/>
    </location>
</feature>
<reference evidence="10 11" key="1">
    <citation type="submission" date="2019-08" db="EMBL/GenBank/DDBJ databases">
        <authorList>
            <person name="Liang Q."/>
        </authorList>
    </citation>
    <scope>NUCLEOTIDE SEQUENCE [LARGE SCALE GENOMIC DNA]</scope>
    <source>
        <strain evidence="10 11">V1718</strain>
    </source>
</reference>
<feature type="binding site" evidence="6">
    <location>
        <position position="149"/>
    </location>
    <ligand>
        <name>substrate</name>
    </ligand>
</feature>
<keyword evidence="5 6" id="KW-0378">Hydrolase</keyword>
<feature type="binding site" evidence="6">
    <location>
        <position position="273"/>
    </location>
    <ligand>
        <name>a divalent metal cation</name>
        <dbReference type="ChEBI" id="CHEBI:60240"/>
        <label>2</label>
        <note>catalytic</note>
    </ligand>
</feature>
<dbReference type="GO" id="GO:0070006">
    <property type="term" value="F:metalloaminopeptidase activity"/>
    <property type="evidence" value="ECO:0007669"/>
    <property type="project" value="UniProtKB-UniRule"/>
</dbReference>
<dbReference type="OrthoDB" id="9802055at2"/>
<evidence type="ECO:0000256" key="1">
    <source>
        <dbReference type="ARBA" id="ARBA00002521"/>
    </source>
</evidence>
<feature type="binding site" evidence="6">
    <location>
        <position position="304"/>
    </location>
    <ligand>
        <name>a divalent metal cation</name>
        <dbReference type="ChEBI" id="CHEBI:60240"/>
        <label>1</label>
    </ligand>
</feature>
<dbReference type="EC" id="3.4.11.18" evidence="6 7"/>
<evidence type="ECO:0000256" key="6">
    <source>
        <dbReference type="HAMAP-Rule" id="MF_01974"/>
    </source>
</evidence>
<feature type="binding site" evidence="6">
    <location>
        <position position="240"/>
    </location>
    <ligand>
        <name>a divalent metal cation</name>
        <dbReference type="ChEBI" id="CHEBI:60240"/>
        <label>2</label>
        <note>catalytic</note>
    </ligand>
</feature>
<dbReference type="KEGG" id="bbae:FRD01_23835"/>
<dbReference type="AlphaFoldDB" id="A0A5B8XYE6"/>
<dbReference type="GO" id="GO:0046872">
    <property type="term" value="F:metal ion binding"/>
    <property type="evidence" value="ECO:0007669"/>
    <property type="project" value="UniProtKB-UniRule"/>
</dbReference>
<organism evidence="10 11">
    <name type="scientific">Microvenator marinus</name>
    <dbReference type="NCBI Taxonomy" id="2600177"/>
    <lineage>
        <taxon>Bacteria</taxon>
        <taxon>Deltaproteobacteria</taxon>
        <taxon>Bradymonadales</taxon>
        <taxon>Microvenatoraceae</taxon>
        <taxon>Microvenator</taxon>
    </lineage>
</organism>
<evidence type="ECO:0000256" key="8">
    <source>
        <dbReference type="SAM" id="MobiDB-lite"/>
    </source>
</evidence>
<dbReference type="Pfam" id="PF00557">
    <property type="entry name" value="Peptidase_M24"/>
    <property type="match status" value="1"/>
</dbReference>
<dbReference type="CDD" id="cd01086">
    <property type="entry name" value="MetAP1"/>
    <property type="match status" value="1"/>
</dbReference>
<dbReference type="Gene3D" id="3.10.450.50">
    <property type="match status" value="1"/>
</dbReference>
<dbReference type="InterPro" id="IPR001714">
    <property type="entry name" value="Pept_M24_MAP"/>
</dbReference>
<dbReference type="SUPFAM" id="SSF55920">
    <property type="entry name" value="Creatinase/aminopeptidase"/>
    <property type="match status" value="1"/>
</dbReference>
<evidence type="ECO:0000256" key="3">
    <source>
        <dbReference type="ARBA" id="ARBA00022670"/>
    </source>
</evidence>
<dbReference type="SUPFAM" id="SSF103642">
    <property type="entry name" value="Sec-C motif"/>
    <property type="match status" value="1"/>
</dbReference>
<proteinExistence type="inferred from homology"/>
<evidence type="ECO:0000256" key="7">
    <source>
        <dbReference type="RuleBase" id="RU003653"/>
    </source>
</evidence>
<sequence length="331" mass="37184">MNDKIGRNDPCWCGSGKKYKKCHLSTDLSASGPVVPDTRIQPGKVSPIRPVPDHIPRPDYVLNNGRPKGKREWCTKTTEDQIQRMRAACEAARETLDYIIDHVEEGITTDELDRLAHEKMISLGGYPSTLGYQGYMKSICTSINEVICHGIPDSRPLRNGEIVNIDCTIFLDGMHGDNSETVFVGQVSQSAHRLVQTTWECMMRGIEEVAPGKPFNAIGKAIETHAHAHGYSVVKDFTAHGIGEMFHMEPQLLHYYSPRQNEIMKEGMTFTVEPMINEGSWRCVIWPDDWTAVTSDLKLSAQFEHTVMVTSSGFEILTASPRAPRFLHDKR</sequence>
<dbReference type="GO" id="GO:0004239">
    <property type="term" value="F:initiator methionyl aminopeptidase activity"/>
    <property type="evidence" value="ECO:0007669"/>
    <property type="project" value="UniProtKB-UniRule"/>
</dbReference>
<evidence type="ECO:0000256" key="2">
    <source>
        <dbReference type="ARBA" id="ARBA00022438"/>
    </source>
</evidence>
<evidence type="ECO:0000259" key="9">
    <source>
        <dbReference type="Pfam" id="PF00557"/>
    </source>
</evidence>
<keyword evidence="4 6" id="KW-0479">Metal-binding</keyword>
<feature type="binding site" evidence="6">
    <location>
        <position position="247"/>
    </location>
    <ligand>
        <name>substrate</name>
    </ligand>
</feature>
<dbReference type="InterPro" id="IPR004027">
    <property type="entry name" value="SEC_C_motif"/>
</dbReference>
<keyword evidence="11" id="KW-1185">Reference proteome</keyword>
<dbReference type="Pfam" id="PF02810">
    <property type="entry name" value="SEC-C"/>
    <property type="match status" value="1"/>
</dbReference>
<comment type="cofactor">
    <cofactor evidence="6">
        <name>Co(2+)</name>
        <dbReference type="ChEBI" id="CHEBI:48828"/>
    </cofactor>
    <cofactor evidence="6">
        <name>Zn(2+)</name>
        <dbReference type="ChEBI" id="CHEBI:29105"/>
    </cofactor>
    <cofactor evidence="6">
        <name>Mn(2+)</name>
        <dbReference type="ChEBI" id="CHEBI:29035"/>
    </cofactor>
    <cofactor evidence="6">
        <name>Fe(2+)</name>
        <dbReference type="ChEBI" id="CHEBI:29033"/>
    </cofactor>
    <text evidence="6">Binds 2 divalent metal cations per subunit. Has a high-affinity and a low affinity metal-binding site. The true nature of the physiological cofactor is under debate. The enzyme is active with cobalt, zinc, manganese or divalent iron ions. Most likely, methionine aminopeptidases function as mononuclear Fe(2+)-metalloproteases under physiological conditions, and the catalytically relevant metal-binding site has been assigned to the histidine-containing high-affinity site.</text>
</comment>
<dbReference type="PRINTS" id="PR00599">
    <property type="entry name" value="MAPEPTIDASE"/>
</dbReference>
<protein>
    <recommendedName>
        <fullName evidence="6 7">Methionine aminopeptidase</fullName>
        <shortName evidence="6">MAP</shortName>
        <shortName evidence="6">MetAP</shortName>
        <ecNumber evidence="6 7">3.4.11.18</ecNumber>
    </recommendedName>
    <alternativeName>
        <fullName evidence="6">Peptidase M</fullName>
    </alternativeName>
</protein>
<dbReference type="HAMAP" id="MF_01974">
    <property type="entry name" value="MetAP_1"/>
    <property type="match status" value="1"/>
</dbReference>
<comment type="catalytic activity">
    <reaction evidence="6 7">
        <text>Release of N-terminal amino acids, preferentially methionine, from peptides and arylamides.</text>
        <dbReference type="EC" id="3.4.11.18"/>
    </reaction>
</comment>
<dbReference type="InterPro" id="IPR000994">
    <property type="entry name" value="Pept_M24"/>
</dbReference>
<dbReference type="PANTHER" id="PTHR43330:SF8">
    <property type="entry name" value="METHIONINE AMINOPEPTIDASE 1D, MITOCHONDRIAL"/>
    <property type="match status" value="1"/>
</dbReference>
<dbReference type="InterPro" id="IPR036005">
    <property type="entry name" value="Creatinase/aminopeptidase-like"/>
</dbReference>
<keyword evidence="2 6" id="KW-0031">Aminopeptidase</keyword>
<feature type="binding site" evidence="6">
    <location>
        <position position="166"/>
    </location>
    <ligand>
        <name>a divalent metal cation</name>
        <dbReference type="ChEBI" id="CHEBI:60240"/>
        <label>1</label>
    </ligand>
</feature>
<dbReference type="Proteomes" id="UP000321595">
    <property type="component" value="Chromosome"/>
</dbReference>
<gene>
    <name evidence="6 10" type="primary">map</name>
    <name evidence="10" type="ORF">FRD01_23835</name>
</gene>
<evidence type="ECO:0000256" key="5">
    <source>
        <dbReference type="ARBA" id="ARBA00022801"/>
    </source>
</evidence>
<feature type="binding site" evidence="6">
    <location>
        <position position="177"/>
    </location>
    <ligand>
        <name>a divalent metal cation</name>
        <dbReference type="ChEBI" id="CHEBI:60240"/>
        <label>1</label>
    </ligand>
</feature>
<comment type="function">
    <text evidence="1 6">Removes the N-terminal methionine from nascent proteins. The N-terminal methionine is often cleaved when the second residue in the primary sequence is small and uncharged (Met-Ala-, Cys, Gly, Pro, Ser, Thr, or Val). Requires deformylation of the N(alpha)-formylated initiator methionine before it can be hydrolyzed.</text>
</comment>
<dbReference type="PANTHER" id="PTHR43330">
    <property type="entry name" value="METHIONINE AMINOPEPTIDASE"/>
    <property type="match status" value="1"/>
</dbReference>
<feature type="binding site" evidence="6">
    <location>
        <position position="177"/>
    </location>
    <ligand>
        <name>a divalent metal cation</name>
        <dbReference type="ChEBI" id="CHEBI:60240"/>
        <label>2</label>
        <note>catalytic</note>
    </ligand>
</feature>
<dbReference type="InterPro" id="IPR002467">
    <property type="entry name" value="Pept_M24A_MAP1"/>
</dbReference>
<dbReference type="GO" id="GO:0006508">
    <property type="term" value="P:proteolysis"/>
    <property type="evidence" value="ECO:0007669"/>
    <property type="project" value="UniProtKB-KW"/>
</dbReference>
<dbReference type="NCBIfam" id="TIGR00500">
    <property type="entry name" value="met_pdase_I"/>
    <property type="match status" value="1"/>
</dbReference>
<dbReference type="RefSeq" id="WP_146963698.1">
    <property type="nucleotide sequence ID" value="NZ_CP042467.1"/>
</dbReference>
<feature type="region of interest" description="Disordered" evidence="8">
    <location>
        <begin position="33"/>
        <end position="62"/>
    </location>
</feature>
<accession>A0A5B8XYE6</accession>
<evidence type="ECO:0000313" key="10">
    <source>
        <dbReference type="EMBL" id="QED30207.1"/>
    </source>
</evidence>
<dbReference type="EMBL" id="CP042467">
    <property type="protein sequence ID" value="QED30207.1"/>
    <property type="molecule type" value="Genomic_DNA"/>
</dbReference>
<evidence type="ECO:0000256" key="4">
    <source>
        <dbReference type="ARBA" id="ARBA00022723"/>
    </source>
</evidence>
<comment type="similarity">
    <text evidence="6">Belongs to the peptidase M24A family. Methionine aminopeptidase type 1 subfamily.</text>
</comment>
<comment type="subunit">
    <text evidence="6">Monomer.</text>
</comment>
<name>A0A5B8XYE6_9DELT</name>
<keyword evidence="3 6" id="KW-0645">Protease</keyword>
<feature type="binding site" evidence="6">
    <location>
        <position position="304"/>
    </location>
    <ligand>
        <name>a divalent metal cation</name>
        <dbReference type="ChEBI" id="CHEBI:60240"/>
        <label>2</label>
        <note>catalytic</note>
    </ligand>
</feature>